<dbReference type="EMBL" id="RCCT01000003">
    <property type="protein sequence ID" value="RLK07424.1"/>
    <property type="molecule type" value="Genomic_DNA"/>
</dbReference>
<dbReference type="GO" id="GO:0008832">
    <property type="term" value="F:dGTPase activity"/>
    <property type="evidence" value="ECO:0007669"/>
    <property type="project" value="TreeGrafter"/>
</dbReference>
<dbReference type="InterPro" id="IPR003607">
    <property type="entry name" value="HD/PDEase_dom"/>
</dbReference>
<feature type="domain" description="HD/PDEase" evidence="1">
    <location>
        <begin position="55"/>
        <end position="205"/>
    </location>
</feature>
<sequence length="475" mass="52949">MKIVSIKMIKDPIHGFVEFEGEIEHHLKDLLSDPFFQRLRRVKQLGFSDYVFPSAAHSRFSHSLGVYAVAKRMLPIVERDASNGKWSEKGRDCLAAALLHDVGHGMFSHAFEKAMKFFFERNPHLEEECPALRDAVDHEKVSPKIIEDSSIGEHLNRLGGDSCASSVASMIQKSDKGCIYTSIVSGQLDADRIDYAKRDPYFAGVSSGSIDIDWLIRNLRVGSNGSGEFLYVNSKAYISLEQFTVTLFQLYPTIYLHKRTRGLEYMFALLISRVFELIADGKESQAGLTAAHPFVKFMKNPSSLENILLLDDTVFWGSLNLLQDAPDQTVAAMANRFASRKILPMLDVWKMADEVVSSGAIASALPAATRVQTLDSVCGEVCLELQKDEALWGSDCYYDTYGRPIYKRKGTLGGDPQQINVEVGGQIVDIASISPLVASAASFNIHRIYYDDQNEDKEALLKSRIKDLLQTKLNG</sequence>
<dbReference type="CDD" id="cd00077">
    <property type="entry name" value="HDc"/>
    <property type="match status" value="1"/>
</dbReference>
<gene>
    <name evidence="2" type="ORF">CLV75_2547</name>
</gene>
<dbReference type="GO" id="GO:0006203">
    <property type="term" value="P:dGTP catabolic process"/>
    <property type="evidence" value="ECO:0007669"/>
    <property type="project" value="TreeGrafter"/>
</dbReference>
<accession>A0A497ZNP0</accession>
<dbReference type="PANTHER" id="PTHR11373:SF4">
    <property type="entry name" value="DEOXYNUCLEOSIDE TRIPHOSPHATE TRIPHOSPHOHYDROLASE SAMHD1"/>
    <property type="match status" value="1"/>
</dbReference>
<evidence type="ECO:0000313" key="3">
    <source>
        <dbReference type="Proteomes" id="UP000271700"/>
    </source>
</evidence>
<name>A0A497ZNP0_9RHOB</name>
<organism evidence="2 3">
    <name type="scientific">Ruegeria conchae</name>
    <dbReference type="NCBI Taxonomy" id="981384"/>
    <lineage>
        <taxon>Bacteria</taxon>
        <taxon>Pseudomonadati</taxon>
        <taxon>Pseudomonadota</taxon>
        <taxon>Alphaproteobacteria</taxon>
        <taxon>Rhodobacterales</taxon>
        <taxon>Roseobacteraceae</taxon>
        <taxon>Ruegeria</taxon>
    </lineage>
</organism>
<keyword evidence="3" id="KW-1185">Reference proteome</keyword>
<reference evidence="2 3" key="1">
    <citation type="submission" date="2018-10" db="EMBL/GenBank/DDBJ databases">
        <title>Genomic Encyclopedia of Archaeal and Bacterial Type Strains, Phase II (KMG-II): from individual species to whole genera.</title>
        <authorList>
            <person name="Goeker M."/>
        </authorList>
    </citation>
    <scope>NUCLEOTIDE SEQUENCE [LARGE SCALE GENOMIC DNA]</scope>
    <source>
        <strain evidence="2 3">DSM 29317</strain>
    </source>
</reference>
<protein>
    <recommendedName>
        <fullName evidence="1">HD/PDEase domain-containing protein</fullName>
    </recommendedName>
</protein>
<dbReference type="SUPFAM" id="SSF109604">
    <property type="entry name" value="HD-domain/PDEase-like"/>
    <property type="match status" value="1"/>
</dbReference>
<dbReference type="SMART" id="SM00471">
    <property type="entry name" value="HDc"/>
    <property type="match status" value="1"/>
</dbReference>
<proteinExistence type="predicted"/>
<dbReference type="STRING" id="981384.GCA_000192475_02144"/>
<dbReference type="InterPro" id="IPR050135">
    <property type="entry name" value="dGTPase-like"/>
</dbReference>
<comment type="caution">
    <text evidence="2">The sequence shown here is derived from an EMBL/GenBank/DDBJ whole genome shotgun (WGS) entry which is preliminary data.</text>
</comment>
<dbReference type="Gene3D" id="1.10.3210.10">
    <property type="entry name" value="Hypothetical protein af1432"/>
    <property type="match status" value="1"/>
</dbReference>
<evidence type="ECO:0000259" key="1">
    <source>
        <dbReference type="SMART" id="SM00471"/>
    </source>
</evidence>
<dbReference type="PANTHER" id="PTHR11373">
    <property type="entry name" value="DEOXYNUCLEOSIDE TRIPHOSPHATE TRIPHOSPHOHYDROLASE"/>
    <property type="match status" value="1"/>
</dbReference>
<dbReference type="Pfam" id="PF01966">
    <property type="entry name" value="HD"/>
    <property type="match status" value="1"/>
</dbReference>
<dbReference type="RefSeq" id="WP_010441320.1">
    <property type="nucleotide sequence ID" value="NZ_AEYW01000012.1"/>
</dbReference>
<dbReference type="OrthoDB" id="9803619at2"/>
<evidence type="ECO:0000313" key="2">
    <source>
        <dbReference type="EMBL" id="RLK07424.1"/>
    </source>
</evidence>
<dbReference type="Proteomes" id="UP000271700">
    <property type="component" value="Unassembled WGS sequence"/>
</dbReference>
<dbReference type="AlphaFoldDB" id="A0A497ZNP0"/>
<dbReference type="InterPro" id="IPR006674">
    <property type="entry name" value="HD_domain"/>
</dbReference>